<dbReference type="InterPro" id="IPR013780">
    <property type="entry name" value="Glyco_hydro_b"/>
</dbReference>
<sequence>MIAEYEKNKVLWYRTPAENWQEALPIGNGRLGAMVRGGANREVISLNEDSVWGGYKLDRHNPRALEGLPEIRRLLFEGENEKASQVAKECMLSDPLTVFPYEPLGDLIIENRFSSAYTEYTRSLDLKNSAAQVEYKSEDAGFFREYIASAPDQVIAVRYTCSQPEKYTLVVRMTRETNVESSYLGEDTILLKGYGHEKGIHFVGAVKAVVEGGSVMAEHWRCREGATLHIAGADAVTFYITAATSYRSADYEKECLSQLDKAVKKGYEAIKADHILDYQRLFYRFSIDIWGEEDKNFAGLDTIERLGRLRKGAQDAGFFTLLMNYNRYLLISSSRPGTLPSNLQGIWNHRMMPPWESDFHTNINIQVNYWPSEGYNLGECHEPIFDWLERMTVTGGESAGRIYGARGWVLHHCTDIWCNAAPTFDLLGIWPMGALWCTRDLFEHYAHTMDISFAEKYYYVLKGAVAFAMDFLTEPPADSPWKGYLVTNPSHSPENQFYAKDGSEAYFTWASTMDIEIIQDLSNICLEFIRLLEEKQAGFESEFKAEIENKLKRLPPIQISKRTGGIQEWIEDYQEVHPDHRHVSHLYACYPGTQITPEKTPELAEAVRRTILHKYENGYSSQGWSMGWIACIWARLGDAEQAYHSLQAIVQEHLLYNLFVNAHGNPQVGDEQVVPAAMLEMLAQSHDGSIRLLPALPTQWENGCVKGLRLRGGYELDMKWENHVLETAELRRINGGNTDMPVLYPDMEKYCAVETENGLKIQRMR</sequence>
<dbReference type="Pfam" id="PF21307">
    <property type="entry name" value="Glyco_hydro_95_C"/>
    <property type="match status" value="1"/>
</dbReference>
<dbReference type="PANTHER" id="PTHR31084">
    <property type="entry name" value="ALPHA-L-FUCOSIDASE 2"/>
    <property type="match status" value="1"/>
</dbReference>
<dbReference type="Pfam" id="PF22124">
    <property type="entry name" value="Glyco_hydro_95_cat"/>
    <property type="match status" value="1"/>
</dbReference>
<dbReference type="Pfam" id="PF14498">
    <property type="entry name" value="Glyco_hyd_65N_2"/>
    <property type="match status" value="1"/>
</dbReference>
<dbReference type="GO" id="GO:0004560">
    <property type="term" value="F:alpha-L-fucosidase activity"/>
    <property type="evidence" value="ECO:0007669"/>
    <property type="project" value="InterPro"/>
</dbReference>
<protein>
    <submittedName>
        <fullName evidence="4">Uncharacterized protein</fullName>
    </submittedName>
</protein>
<dbReference type="GO" id="GO:0005975">
    <property type="term" value="P:carbohydrate metabolic process"/>
    <property type="evidence" value="ECO:0007669"/>
    <property type="project" value="InterPro"/>
</dbReference>
<feature type="domain" description="Glycosyl hydrolase family 95 N-terminal" evidence="1">
    <location>
        <begin position="11"/>
        <end position="248"/>
    </location>
</feature>
<name>A0A4P6M1Z0_9FIRM</name>
<dbReference type="PIRSF" id="PIRSF007663">
    <property type="entry name" value="UCP007663"/>
    <property type="match status" value="1"/>
</dbReference>
<dbReference type="Proteomes" id="UP000289794">
    <property type="component" value="Chromosome"/>
</dbReference>
<gene>
    <name evidence="4" type="ORF">PMF13cell1_02903</name>
</gene>
<evidence type="ECO:0000259" key="1">
    <source>
        <dbReference type="Pfam" id="PF14498"/>
    </source>
</evidence>
<dbReference type="EMBL" id="CP035945">
    <property type="protein sequence ID" value="QBE97347.1"/>
    <property type="molecule type" value="Genomic_DNA"/>
</dbReference>
<feature type="domain" description="Glycosyl hydrolase family 95 catalytic" evidence="3">
    <location>
        <begin position="266"/>
        <end position="682"/>
    </location>
</feature>
<dbReference type="KEGG" id="bpro:PMF13cell1_02903"/>
<dbReference type="AlphaFoldDB" id="A0A4P6M1Z0"/>
<dbReference type="SUPFAM" id="SSF48208">
    <property type="entry name" value="Six-hairpin glycosidases"/>
    <property type="match status" value="1"/>
</dbReference>
<dbReference type="RefSeq" id="WP_165392472.1">
    <property type="nucleotide sequence ID" value="NZ_CP035945.1"/>
</dbReference>
<evidence type="ECO:0000259" key="3">
    <source>
        <dbReference type="Pfam" id="PF22124"/>
    </source>
</evidence>
<dbReference type="Gene3D" id="2.60.40.1180">
    <property type="entry name" value="Golgi alpha-mannosidase II"/>
    <property type="match status" value="1"/>
</dbReference>
<evidence type="ECO:0000313" key="5">
    <source>
        <dbReference type="Proteomes" id="UP000289794"/>
    </source>
</evidence>
<accession>A0A4P6M1Z0</accession>
<reference evidence="4 5" key="1">
    <citation type="submission" date="2019-01" db="EMBL/GenBank/DDBJ databases">
        <title>PMF-metabolizing Aryl O-demethylase.</title>
        <authorList>
            <person name="Kim M."/>
        </authorList>
    </citation>
    <scope>NUCLEOTIDE SEQUENCE [LARGE SCALE GENOMIC DNA]</scope>
    <source>
        <strain evidence="4 5">PMF1</strain>
    </source>
</reference>
<proteinExistence type="predicted"/>
<evidence type="ECO:0000259" key="2">
    <source>
        <dbReference type="Pfam" id="PF21307"/>
    </source>
</evidence>
<organism evidence="4 5">
    <name type="scientific">Blautia producta</name>
    <dbReference type="NCBI Taxonomy" id="33035"/>
    <lineage>
        <taxon>Bacteria</taxon>
        <taxon>Bacillati</taxon>
        <taxon>Bacillota</taxon>
        <taxon>Clostridia</taxon>
        <taxon>Lachnospirales</taxon>
        <taxon>Lachnospiraceae</taxon>
        <taxon>Blautia</taxon>
    </lineage>
</organism>
<evidence type="ECO:0000313" key="4">
    <source>
        <dbReference type="EMBL" id="QBE97347.1"/>
    </source>
</evidence>
<dbReference type="PANTHER" id="PTHR31084:SF0">
    <property type="entry name" value="ALPHA-L-FUCOSIDASE 2"/>
    <property type="match status" value="1"/>
</dbReference>
<feature type="domain" description="Alpha fucosidase A-like C-terminal" evidence="2">
    <location>
        <begin position="684"/>
        <end position="740"/>
    </location>
</feature>
<dbReference type="Gene3D" id="2.70.98.50">
    <property type="entry name" value="putative glycoside hydrolase family protein from bacillus halodurans"/>
    <property type="match status" value="1"/>
</dbReference>
<dbReference type="InterPro" id="IPR016518">
    <property type="entry name" value="Alpha-L-fucosidase"/>
</dbReference>
<dbReference type="InterPro" id="IPR008928">
    <property type="entry name" value="6-hairpin_glycosidase_sf"/>
</dbReference>
<dbReference type="InterPro" id="IPR027414">
    <property type="entry name" value="GH95_N_dom"/>
</dbReference>
<dbReference type="InterPro" id="IPR054363">
    <property type="entry name" value="GH95_cat"/>
</dbReference>
<dbReference type="InterPro" id="IPR049053">
    <property type="entry name" value="AFCA-like_C"/>
</dbReference>